<dbReference type="RefSeq" id="WP_089001898.1">
    <property type="nucleotide sequence ID" value="NZ_JBFAAC010000006.1"/>
</dbReference>
<evidence type="ECO:0000256" key="1">
    <source>
        <dbReference type="SAM" id="Phobius"/>
    </source>
</evidence>
<sequence>MADDLFTPTIAPAAYETRRPPWRPQSLIFPAVFGGPTAVTVLALLNGRRLRVSRPAQMAVLGTGLVGLLARLAMTLAIVDDGAGRPVRLVGALAGALVWLVAAATQKRPFRSYELRGGQPASLWLPGLGAVLLLGFTEAVLVFLVAVA</sequence>
<reference evidence="2 3" key="1">
    <citation type="submission" date="2016-06" db="EMBL/GenBank/DDBJ databases">
        <authorList>
            <person name="Kjaerup R.B."/>
            <person name="Dalgaard T.S."/>
            <person name="Juul-Madsen H.R."/>
        </authorList>
    </citation>
    <scope>NUCLEOTIDE SEQUENCE [LARGE SCALE GENOMIC DNA]</scope>
    <source>
        <strain evidence="2 3">DSM 43913</strain>
    </source>
</reference>
<evidence type="ECO:0000313" key="3">
    <source>
        <dbReference type="Proteomes" id="UP000198251"/>
    </source>
</evidence>
<proteinExistence type="predicted"/>
<feature type="transmembrane region" description="Helical" evidence="1">
    <location>
        <begin position="27"/>
        <end position="46"/>
    </location>
</feature>
<gene>
    <name evidence="2" type="ORF">GA0070610_4604</name>
</gene>
<dbReference type="AlphaFoldDB" id="A0A1C5GFA7"/>
<feature type="transmembrane region" description="Helical" evidence="1">
    <location>
        <begin position="85"/>
        <end position="102"/>
    </location>
</feature>
<dbReference type="GeneID" id="95804298"/>
<dbReference type="EMBL" id="LT607733">
    <property type="protein sequence ID" value="SCG18262.1"/>
    <property type="molecule type" value="Genomic_DNA"/>
</dbReference>
<feature type="transmembrane region" description="Helical" evidence="1">
    <location>
        <begin position="58"/>
        <end position="79"/>
    </location>
</feature>
<keyword evidence="3" id="KW-1185">Reference proteome</keyword>
<keyword evidence="1" id="KW-0472">Membrane</keyword>
<evidence type="ECO:0000313" key="2">
    <source>
        <dbReference type="EMBL" id="SCG18262.1"/>
    </source>
</evidence>
<name>A0A1C5GFA7_MICEH</name>
<feature type="transmembrane region" description="Helical" evidence="1">
    <location>
        <begin position="123"/>
        <end position="147"/>
    </location>
</feature>
<keyword evidence="1" id="KW-0812">Transmembrane</keyword>
<dbReference type="Proteomes" id="UP000198251">
    <property type="component" value="Chromosome I"/>
</dbReference>
<protein>
    <submittedName>
        <fullName evidence="2">Uncharacterized protein</fullName>
    </submittedName>
</protein>
<keyword evidence="1" id="KW-1133">Transmembrane helix</keyword>
<accession>A0A1C5GFA7</accession>
<organism evidence="2 3">
    <name type="scientific">Micromonospora echinofusca</name>
    <dbReference type="NCBI Taxonomy" id="47858"/>
    <lineage>
        <taxon>Bacteria</taxon>
        <taxon>Bacillati</taxon>
        <taxon>Actinomycetota</taxon>
        <taxon>Actinomycetes</taxon>
        <taxon>Micromonosporales</taxon>
        <taxon>Micromonosporaceae</taxon>
        <taxon>Micromonospora</taxon>
    </lineage>
</organism>